<dbReference type="PROSITE" id="PS00840">
    <property type="entry name" value="SUMT_2"/>
    <property type="match status" value="1"/>
</dbReference>
<dbReference type="Gene3D" id="3.30.950.10">
    <property type="entry name" value="Methyltransferase, Cobalt-precorrin-4 Transmethylase, Domain 2"/>
    <property type="match status" value="1"/>
</dbReference>
<reference evidence="8" key="1">
    <citation type="submission" date="2019-08" db="EMBL/GenBank/DDBJ databases">
        <authorList>
            <person name="Kucharzyk K."/>
            <person name="Murdoch R.W."/>
            <person name="Higgins S."/>
            <person name="Loffler F."/>
        </authorList>
    </citation>
    <scope>NUCLEOTIDE SEQUENCE</scope>
</reference>
<dbReference type="InterPro" id="IPR035996">
    <property type="entry name" value="4pyrrol_Methylase_sf"/>
</dbReference>
<sequence>MIIYAGSLVNPALLKEVKCSCKIYDSAVMTLEEIIDLMEKNAKEANLVVRLHTGDPSIYGAIREQADLLSARGVPYSVVPGVSSFCAAAAAMGAEYTRPGGSQTVILTRIEGRTPVPEKENLSSLAQTGASLCIFLSAGMAEKVQAALLKGGCRTDTPAAIVYKASWEDERIVRTTVGSLKEEAEKSGIGKTALILVGDFLKEDFLRSKLYDGSFSHGFREKNT</sequence>
<evidence type="ECO:0000256" key="4">
    <source>
        <dbReference type="ARBA" id="ARBA00022603"/>
    </source>
</evidence>
<comment type="caution">
    <text evidence="8">The sequence shown here is derived from an EMBL/GenBank/DDBJ whole genome shotgun (WGS) entry which is preliminary data.</text>
</comment>
<dbReference type="UniPathway" id="UPA00148"/>
<keyword evidence="5 8" id="KW-0808">Transferase</keyword>
<evidence type="ECO:0000256" key="3">
    <source>
        <dbReference type="ARBA" id="ARBA00022573"/>
    </source>
</evidence>
<keyword evidence="4 8" id="KW-0489">Methyltransferase</keyword>
<dbReference type="InterPro" id="IPR003043">
    <property type="entry name" value="Uropor_MeTrfase_CS"/>
</dbReference>
<comment type="similarity">
    <text evidence="2">Belongs to the precorrin methyltransferase family.</text>
</comment>
<keyword evidence="6" id="KW-0949">S-adenosyl-L-methionine</keyword>
<dbReference type="InterPro" id="IPR014776">
    <property type="entry name" value="4pyrrole_Mease_sub2"/>
</dbReference>
<dbReference type="InterPro" id="IPR014777">
    <property type="entry name" value="4pyrrole_Mease_sub1"/>
</dbReference>
<accession>A0A645FYR7</accession>
<protein>
    <submittedName>
        <fullName evidence="8">Cobalt-precorrin-4 C(11)-methyltransferase</fullName>
        <ecNumber evidence="8">2.1.1.271</ecNumber>
    </submittedName>
</protein>
<dbReference type="PANTHER" id="PTHR45790:SF4">
    <property type="entry name" value="COBALT-PRECORRIN-4 C(11)-METHYLTRANSFERASE"/>
    <property type="match status" value="1"/>
</dbReference>
<dbReference type="AlphaFoldDB" id="A0A645FYR7"/>
<organism evidence="8">
    <name type="scientific">bioreactor metagenome</name>
    <dbReference type="NCBI Taxonomy" id="1076179"/>
    <lineage>
        <taxon>unclassified sequences</taxon>
        <taxon>metagenomes</taxon>
        <taxon>ecological metagenomes</taxon>
    </lineage>
</organism>
<name>A0A645FYR7_9ZZZZ</name>
<dbReference type="InterPro" id="IPR006362">
    <property type="entry name" value="Cbl_synth_CobM/CibF"/>
</dbReference>
<dbReference type="EC" id="2.1.1.271" evidence="8"/>
<keyword evidence="3" id="KW-0169">Cobalamin biosynthesis</keyword>
<dbReference type="NCBIfam" id="TIGR01465">
    <property type="entry name" value="cobM_cbiF"/>
    <property type="match status" value="1"/>
</dbReference>
<evidence type="ECO:0000256" key="6">
    <source>
        <dbReference type="ARBA" id="ARBA00022691"/>
    </source>
</evidence>
<feature type="domain" description="Tetrapyrrole methylase" evidence="7">
    <location>
        <begin position="5"/>
        <end position="180"/>
    </location>
</feature>
<dbReference type="InterPro" id="IPR000878">
    <property type="entry name" value="4pyrrol_Mease"/>
</dbReference>
<dbReference type="CDD" id="cd11641">
    <property type="entry name" value="Precorrin-4_C11-MT"/>
    <property type="match status" value="1"/>
</dbReference>
<dbReference type="GO" id="GO:0046026">
    <property type="term" value="F:precorrin-4 C11-methyltransferase activity"/>
    <property type="evidence" value="ECO:0007669"/>
    <property type="project" value="InterPro"/>
</dbReference>
<dbReference type="GO" id="GO:0009236">
    <property type="term" value="P:cobalamin biosynthetic process"/>
    <property type="evidence" value="ECO:0007669"/>
    <property type="project" value="UniProtKB-UniPathway"/>
</dbReference>
<dbReference type="Gene3D" id="3.40.1010.10">
    <property type="entry name" value="Cobalt-precorrin-4 Transmethylase, Domain 1"/>
    <property type="match status" value="1"/>
</dbReference>
<evidence type="ECO:0000256" key="5">
    <source>
        <dbReference type="ARBA" id="ARBA00022679"/>
    </source>
</evidence>
<evidence type="ECO:0000313" key="8">
    <source>
        <dbReference type="EMBL" id="MPN19691.1"/>
    </source>
</evidence>
<dbReference type="InterPro" id="IPR050161">
    <property type="entry name" value="Siro_Cobalamin_biosynth"/>
</dbReference>
<comment type="pathway">
    <text evidence="1">Cofactor biosynthesis; adenosylcobalamin biosynthesis.</text>
</comment>
<dbReference type="GO" id="GO:0032259">
    <property type="term" value="P:methylation"/>
    <property type="evidence" value="ECO:0007669"/>
    <property type="project" value="UniProtKB-KW"/>
</dbReference>
<dbReference type="Pfam" id="PF00590">
    <property type="entry name" value="TP_methylase"/>
    <property type="match status" value="1"/>
</dbReference>
<gene>
    <name evidence="8" type="primary">cbiF_15</name>
    <name evidence="8" type="ORF">SDC9_167063</name>
</gene>
<dbReference type="SUPFAM" id="SSF53790">
    <property type="entry name" value="Tetrapyrrole methylase"/>
    <property type="match status" value="1"/>
</dbReference>
<proteinExistence type="inferred from homology"/>
<dbReference type="PANTHER" id="PTHR45790">
    <property type="entry name" value="SIROHEME SYNTHASE-RELATED"/>
    <property type="match status" value="1"/>
</dbReference>
<dbReference type="EMBL" id="VSSQ01067294">
    <property type="protein sequence ID" value="MPN19691.1"/>
    <property type="molecule type" value="Genomic_DNA"/>
</dbReference>
<evidence type="ECO:0000256" key="1">
    <source>
        <dbReference type="ARBA" id="ARBA00004953"/>
    </source>
</evidence>
<evidence type="ECO:0000259" key="7">
    <source>
        <dbReference type="Pfam" id="PF00590"/>
    </source>
</evidence>
<evidence type="ECO:0000256" key="2">
    <source>
        <dbReference type="ARBA" id="ARBA00005879"/>
    </source>
</evidence>